<reference evidence="1" key="1">
    <citation type="submission" date="2024-06" db="EMBL/GenBank/DDBJ databases">
        <title>North American crayfish harbour diverse members of the Nudiviridae.</title>
        <authorList>
            <person name="Stratton C."/>
            <person name="Bojko J."/>
        </authorList>
    </citation>
    <scope>NUCLEOTIDE SEQUENCE</scope>
    <source>
        <strain evidence="1">142H</strain>
    </source>
</reference>
<dbReference type="EMBL" id="PP955094">
    <property type="protein sequence ID" value="XCH39316.1"/>
    <property type="molecule type" value="Genomic_DNA"/>
</dbReference>
<protein>
    <submittedName>
        <fullName evidence="1">Uncharacterized protein</fullName>
    </submittedName>
</protein>
<accession>A0AAU8GC77</accession>
<name>A0AAU8GC77_9VIRU</name>
<proteinExistence type="predicted"/>
<sequence>MEIYLLLRNDNSIPVDLTIIIKSYYKDSNIKNASQLLIIAKKKKIIEYYMSENTIFLISKLIKKLPFTSLKIINNNIELDTISIFHFFINILEIHKPNIQHFYYVL</sequence>
<gene>
    <name evidence="1" type="ORF">FpNV_071</name>
</gene>
<evidence type="ECO:0000313" key="1">
    <source>
        <dbReference type="EMBL" id="XCH39316.1"/>
    </source>
</evidence>
<organism evidence="1">
    <name type="scientific">Faxonius propinquus nudivirus</name>
    <dbReference type="NCBI Taxonomy" id="3139431"/>
    <lineage>
        <taxon>Viruses</taxon>
        <taxon>Viruses incertae sedis</taxon>
        <taxon>Naldaviricetes</taxon>
        <taxon>Lefavirales</taxon>
        <taxon>Nudiviridae</taxon>
    </lineage>
</organism>